<evidence type="ECO:0000313" key="2">
    <source>
        <dbReference type="Proteomes" id="UP000034450"/>
    </source>
</evidence>
<feature type="non-terminal residue" evidence="1">
    <location>
        <position position="1"/>
    </location>
</feature>
<evidence type="ECO:0000313" key="1">
    <source>
        <dbReference type="EMBL" id="KKH61344.1"/>
    </source>
</evidence>
<dbReference type="EMBL" id="JJQN01000054">
    <property type="protein sequence ID" value="KKH61344.1"/>
    <property type="molecule type" value="Genomic_DNA"/>
</dbReference>
<accession>A0A0F8RK34</accession>
<reference evidence="1 2" key="1">
    <citation type="journal article" date="2015" name="ISME J.">
        <title>Genomic and phenotypic differentiation among Methanosarcina mazei populations from Columbia River sediment.</title>
        <authorList>
            <person name="Youngblut N.D."/>
            <person name="Wirth J.S."/>
            <person name="Henriksen J.R."/>
            <person name="Smith M."/>
            <person name="Simon H."/>
            <person name="Metcalf W.W."/>
            <person name="Whitaker R.J."/>
        </authorList>
    </citation>
    <scope>NUCLEOTIDE SEQUENCE [LARGE SCALE GENOMIC DNA]</scope>
    <source>
        <strain evidence="1 2">1.H.A.2.6</strain>
    </source>
</reference>
<dbReference type="Proteomes" id="UP000034450">
    <property type="component" value="Unassembled WGS sequence"/>
</dbReference>
<name>A0A0F8RK34_METMZ</name>
<dbReference type="AlphaFoldDB" id="A0A0F8RK34"/>
<proteinExistence type="predicted"/>
<gene>
    <name evidence="1" type="ORF">DU74_02530</name>
</gene>
<comment type="caution">
    <text evidence="1">The sequence shown here is derived from an EMBL/GenBank/DDBJ whole genome shotgun (WGS) entry which is preliminary data.</text>
</comment>
<organism evidence="1 2">
    <name type="scientific">Methanosarcina mazei</name>
    <name type="common">Methanosarcina frisia</name>
    <dbReference type="NCBI Taxonomy" id="2209"/>
    <lineage>
        <taxon>Archaea</taxon>
        <taxon>Methanobacteriati</taxon>
        <taxon>Methanobacteriota</taxon>
        <taxon>Stenosarchaea group</taxon>
        <taxon>Methanomicrobia</taxon>
        <taxon>Methanosarcinales</taxon>
        <taxon>Methanosarcinaceae</taxon>
        <taxon>Methanosarcina</taxon>
    </lineage>
</organism>
<sequence length="61" mass="7307">IYIYTCIYTYKHEGTIEVTKVKQNKPMSRQRQENNKKFKEGNKNRIFPLSLFILIQIQSAI</sequence>
<protein>
    <submittedName>
        <fullName evidence="1">Uncharacterized protein</fullName>
    </submittedName>
</protein>
<dbReference type="PATRIC" id="fig|2209.85.peg.543"/>